<name>A0A1H1SJ86_MUCMA</name>
<dbReference type="OrthoDB" id="9802248at2"/>
<keyword evidence="3" id="KW-1185">Reference proteome</keyword>
<evidence type="ECO:0000259" key="1">
    <source>
        <dbReference type="SMART" id="SM00849"/>
    </source>
</evidence>
<dbReference type="SUPFAM" id="SSF56281">
    <property type="entry name" value="Metallo-hydrolase/oxidoreductase"/>
    <property type="match status" value="1"/>
</dbReference>
<dbReference type="EMBL" id="LT629740">
    <property type="protein sequence ID" value="SDS48045.1"/>
    <property type="molecule type" value="Genomic_DNA"/>
</dbReference>
<dbReference type="Proteomes" id="UP000199679">
    <property type="component" value="Chromosome I"/>
</dbReference>
<dbReference type="InterPro" id="IPR036866">
    <property type="entry name" value="RibonucZ/Hydroxyglut_hydro"/>
</dbReference>
<dbReference type="Pfam" id="PF00753">
    <property type="entry name" value="Lactamase_B"/>
    <property type="match status" value="1"/>
</dbReference>
<dbReference type="PANTHER" id="PTHR42951:SF17">
    <property type="entry name" value="METALLO-BETA-LACTAMASE DOMAIN-CONTAINING PROTEIN"/>
    <property type="match status" value="1"/>
</dbReference>
<dbReference type="SMART" id="SM00849">
    <property type="entry name" value="Lactamase_B"/>
    <property type="match status" value="1"/>
</dbReference>
<dbReference type="CDD" id="cd07721">
    <property type="entry name" value="yflN-like_MBL-fold"/>
    <property type="match status" value="1"/>
</dbReference>
<reference evidence="2 3" key="1">
    <citation type="submission" date="2016-10" db="EMBL/GenBank/DDBJ databases">
        <authorList>
            <person name="de Groot N.N."/>
        </authorList>
    </citation>
    <scope>NUCLEOTIDE SEQUENCE [LARGE SCALE GENOMIC DNA]</scope>
    <source>
        <strain evidence="2 3">MP1X4</strain>
    </source>
</reference>
<sequence length="236" mass="26242">MKRISNNIYQISLGWVNVFVIEDNGLTLVGTGPKGSAGKIFNKIKSAGKDPYAIKQIILTHLHPDHAGSAGEIKRILGVPVMAHFYDAQIIRYGIAFRKELSLTPGLKNWLIYHLAIKRSAIDIDPVEIDRQLNDNDMLPLLGGIRVIHTPGRSKGHISLLAEKEEVLIAGDLLSNSMGLDLSVFYEDRDEGIRSIVKVTDLDFEKIVFGHGRPILSNAGSILREAFNSYYDYSFI</sequence>
<dbReference type="PANTHER" id="PTHR42951">
    <property type="entry name" value="METALLO-BETA-LACTAMASE DOMAIN-CONTAINING"/>
    <property type="match status" value="1"/>
</dbReference>
<dbReference type="InterPro" id="IPR050855">
    <property type="entry name" value="NDM-1-like"/>
</dbReference>
<accession>A0A1H1SJ86</accession>
<dbReference type="STRING" id="652787.SAMN05216490_1230"/>
<organism evidence="2 3">
    <name type="scientific">Mucilaginibacter mallensis</name>
    <dbReference type="NCBI Taxonomy" id="652787"/>
    <lineage>
        <taxon>Bacteria</taxon>
        <taxon>Pseudomonadati</taxon>
        <taxon>Bacteroidota</taxon>
        <taxon>Sphingobacteriia</taxon>
        <taxon>Sphingobacteriales</taxon>
        <taxon>Sphingobacteriaceae</taxon>
        <taxon>Mucilaginibacter</taxon>
    </lineage>
</organism>
<feature type="domain" description="Metallo-beta-lactamase" evidence="1">
    <location>
        <begin position="15"/>
        <end position="211"/>
    </location>
</feature>
<dbReference type="InterPro" id="IPR001279">
    <property type="entry name" value="Metallo-B-lactamas"/>
</dbReference>
<gene>
    <name evidence="2" type="ORF">SAMN05216490_1230</name>
</gene>
<evidence type="ECO:0000313" key="3">
    <source>
        <dbReference type="Proteomes" id="UP000199679"/>
    </source>
</evidence>
<proteinExistence type="predicted"/>
<protein>
    <submittedName>
        <fullName evidence="2">Glyoxylase, beta-lactamase superfamily II</fullName>
    </submittedName>
</protein>
<dbReference type="Gene3D" id="3.60.15.10">
    <property type="entry name" value="Ribonuclease Z/Hydroxyacylglutathione hydrolase-like"/>
    <property type="match status" value="1"/>
</dbReference>
<dbReference type="RefSeq" id="WP_091370343.1">
    <property type="nucleotide sequence ID" value="NZ_LT629740.1"/>
</dbReference>
<evidence type="ECO:0000313" key="2">
    <source>
        <dbReference type="EMBL" id="SDS48045.1"/>
    </source>
</evidence>
<dbReference type="AlphaFoldDB" id="A0A1H1SJ86"/>